<proteinExistence type="predicted"/>
<dbReference type="PANTHER" id="PTHR11439:SF440">
    <property type="entry name" value="INTEGRASE CATALYTIC DOMAIN-CONTAINING PROTEIN"/>
    <property type="match status" value="1"/>
</dbReference>
<evidence type="ECO:0008006" key="3">
    <source>
        <dbReference type="Google" id="ProtNLM"/>
    </source>
</evidence>
<dbReference type="AlphaFoldDB" id="A0AAD5L9T1"/>
<accession>A0AAD5L9T1</accession>
<dbReference type="Proteomes" id="UP001209570">
    <property type="component" value="Unassembled WGS sequence"/>
</dbReference>
<keyword evidence="2" id="KW-1185">Reference proteome</keyword>
<reference evidence="1" key="1">
    <citation type="submission" date="2021-12" db="EMBL/GenBank/DDBJ databases">
        <title>Prjna785345.</title>
        <authorList>
            <person name="Rujirawat T."/>
            <person name="Krajaejun T."/>
        </authorList>
    </citation>
    <scope>NUCLEOTIDE SEQUENCE</scope>
    <source>
        <strain evidence="1">Pi057C3</strain>
    </source>
</reference>
<protein>
    <recommendedName>
        <fullName evidence="3">Polyprotein</fullName>
    </recommendedName>
</protein>
<comment type="caution">
    <text evidence="1">The sequence shown here is derived from an EMBL/GenBank/DDBJ whole genome shotgun (WGS) entry which is preliminary data.</text>
</comment>
<evidence type="ECO:0000313" key="1">
    <source>
        <dbReference type="EMBL" id="KAJ0391462.1"/>
    </source>
</evidence>
<gene>
    <name evidence="1" type="ORF">P43SY_008220</name>
</gene>
<dbReference type="PANTHER" id="PTHR11439">
    <property type="entry name" value="GAG-POL-RELATED RETROTRANSPOSON"/>
    <property type="match status" value="1"/>
</dbReference>
<evidence type="ECO:0000313" key="2">
    <source>
        <dbReference type="Proteomes" id="UP001209570"/>
    </source>
</evidence>
<sequence>MGELMLKQTHYITKMINRFGQGDANAVRNPMVVGQDLTPNASHGLFNSKTKYRELIGAMLYVANATRPDISIALSELSQYLECPREMHWRAAIRVLRYLKGTSSFGLKFSTSASDSVPMNGAPVIYKSKRQSSIALSSAEAEYMALAALIVSKFMQ</sequence>
<organism evidence="1 2">
    <name type="scientific">Pythium insidiosum</name>
    <name type="common">Pythiosis disease agent</name>
    <dbReference type="NCBI Taxonomy" id="114742"/>
    <lineage>
        <taxon>Eukaryota</taxon>
        <taxon>Sar</taxon>
        <taxon>Stramenopiles</taxon>
        <taxon>Oomycota</taxon>
        <taxon>Peronosporomycetes</taxon>
        <taxon>Pythiales</taxon>
        <taxon>Pythiaceae</taxon>
        <taxon>Pythium</taxon>
    </lineage>
</organism>
<dbReference type="EMBL" id="JAKCXM010001021">
    <property type="protein sequence ID" value="KAJ0391462.1"/>
    <property type="molecule type" value="Genomic_DNA"/>
</dbReference>
<name>A0AAD5L9T1_PYTIN</name>